<dbReference type="HOGENOM" id="CLU_063357_0_0_1"/>
<dbReference type="InParanoid" id="D8RAT1"/>
<evidence type="ECO:0000313" key="3">
    <source>
        <dbReference type="EMBL" id="EFJ30367.1"/>
    </source>
</evidence>
<evidence type="ECO:0000256" key="1">
    <source>
        <dbReference type="PROSITE-ProRule" id="PRU00175"/>
    </source>
</evidence>
<dbReference type="eggNOG" id="KOG1428">
    <property type="taxonomic scope" value="Eukaryota"/>
</dbReference>
<sequence>MECRQRLKQACTRNLHCGHHCCGVRGERNCLPCLEEECQKQKLSGKALASADDFCGICLVEALRSAPSILLQCGHIVHLHCAKRQIQQGCPGPQISFGYLKCPQCKLLMKHSKLDADMHKHLTTMGQIKARAIKRLKLEGVYDKLKASCSSDDKLTSLALEQYQYYMCSKCKNPYYGGKRNCGPNLAEDQGRQYDPSELVCGGCSAGADGKCKLGHGNQFVEFKCRFCCSIATFFCFGTIHFCDSCHGIWPQQHSSSYVLPQCKGPQHCPLGIAHAPNGKEHCLGCSMCRSQEQL</sequence>
<dbReference type="KEGG" id="smo:SELMODRAFT_169730"/>
<dbReference type="PROSITE" id="PS50089">
    <property type="entry name" value="ZF_RING_2"/>
    <property type="match status" value="1"/>
</dbReference>
<organism evidence="4">
    <name type="scientific">Selaginella moellendorffii</name>
    <name type="common">Spikemoss</name>
    <dbReference type="NCBI Taxonomy" id="88036"/>
    <lineage>
        <taxon>Eukaryota</taxon>
        <taxon>Viridiplantae</taxon>
        <taxon>Streptophyta</taxon>
        <taxon>Embryophyta</taxon>
        <taxon>Tracheophyta</taxon>
        <taxon>Lycopodiopsida</taxon>
        <taxon>Selaginellales</taxon>
        <taxon>Selaginellaceae</taxon>
        <taxon>Selaginella</taxon>
    </lineage>
</organism>
<dbReference type="InterPro" id="IPR001841">
    <property type="entry name" value="Znf_RING"/>
</dbReference>
<dbReference type="EMBL" id="GL377575">
    <property type="protein sequence ID" value="EFJ30367.1"/>
    <property type="molecule type" value="Genomic_DNA"/>
</dbReference>
<feature type="domain" description="RING-type" evidence="2">
    <location>
        <begin position="55"/>
        <end position="106"/>
    </location>
</feature>
<evidence type="ECO:0000313" key="4">
    <source>
        <dbReference type="Proteomes" id="UP000001514"/>
    </source>
</evidence>
<dbReference type="OrthoDB" id="6050183at2759"/>
<dbReference type="GO" id="GO:0008270">
    <property type="term" value="F:zinc ion binding"/>
    <property type="evidence" value="ECO:0007669"/>
    <property type="project" value="UniProtKB-KW"/>
</dbReference>
<keyword evidence="1" id="KW-0862">Zinc</keyword>
<protein>
    <recommendedName>
        <fullName evidence="2">RING-type domain-containing protein</fullName>
    </recommendedName>
</protein>
<gene>
    <name evidence="3" type="ORF">SELMODRAFT_169730</name>
</gene>
<dbReference type="PANTHER" id="PTHR45943">
    <property type="entry name" value="E3 UBIQUITIN-PROTEIN LIGASE MYCBP2"/>
    <property type="match status" value="1"/>
</dbReference>
<keyword evidence="4" id="KW-1185">Reference proteome</keyword>
<accession>D8RAT1</accession>
<dbReference type="PANTHER" id="PTHR45943:SF2">
    <property type="entry name" value="RING-TYPE DOMAIN-CONTAINING PROTEIN"/>
    <property type="match status" value="1"/>
</dbReference>
<dbReference type="CDD" id="cd16463">
    <property type="entry name" value="RING-H2_PHR"/>
    <property type="match status" value="1"/>
</dbReference>
<reference evidence="3 4" key="1">
    <citation type="journal article" date="2011" name="Science">
        <title>The Selaginella genome identifies genetic changes associated with the evolution of vascular plants.</title>
        <authorList>
            <person name="Banks J.A."/>
            <person name="Nishiyama T."/>
            <person name="Hasebe M."/>
            <person name="Bowman J.L."/>
            <person name="Gribskov M."/>
            <person name="dePamphilis C."/>
            <person name="Albert V.A."/>
            <person name="Aono N."/>
            <person name="Aoyama T."/>
            <person name="Ambrose B.A."/>
            <person name="Ashton N.W."/>
            <person name="Axtell M.J."/>
            <person name="Barker E."/>
            <person name="Barker M.S."/>
            <person name="Bennetzen J.L."/>
            <person name="Bonawitz N.D."/>
            <person name="Chapple C."/>
            <person name="Cheng C."/>
            <person name="Correa L.G."/>
            <person name="Dacre M."/>
            <person name="DeBarry J."/>
            <person name="Dreyer I."/>
            <person name="Elias M."/>
            <person name="Engstrom E.M."/>
            <person name="Estelle M."/>
            <person name="Feng L."/>
            <person name="Finet C."/>
            <person name="Floyd S.K."/>
            <person name="Frommer W.B."/>
            <person name="Fujita T."/>
            <person name="Gramzow L."/>
            <person name="Gutensohn M."/>
            <person name="Harholt J."/>
            <person name="Hattori M."/>
            <person name="Heyl A."/>
            <person name="Hirai T."/>
            <person name="Hiwatashi Y."/>
            <person name="Ishikawa M."/>
            <person name="Iwata M."/>
            <person name="Karol K.G."/>
            <person name="Koehler B."/>
            <person name="Kolukisaoglu U."/>
            <person name="Kubo M."/>
            <person name="Kurata T."/>
            <person name="Lalonde S."/>
            <person name="Li K."/>
            <person name="Li Y."/>
            <person name="Litt A."/>
            <person name="Lyons E."/>
            <person name="Manning G."/>
            <person name="Maruyama T."/>
            <person name="Michael T.P."/>
            <person name="Mikami K."/>
            <person name="Miyazaki S."/>
            <person name="Morinaga S."/>
            <person name="Murata T."/>
            <person name="Mueller-Roeber B."/>
            <person name="Nelson D.R."/>
            <person name="Obara M."/>
            <person name="Oguri Y."/>
            <person name="Olmstead R.G."/>
            <person name="Onodera N."/>
            <person name="Petersen B.L."/>
            <person name="Pils B."/>
            <person name="Prigge M."/>
            <person name="Rensing S.A."/>
            <person name="Riano-Pachon D.M."/>
            <person name="Roberts A.W."/>
            <person name="Sato Y."/>
            <person name="Scheller H.V."/>
            <person name="Schulz B."/>
            <person name="Schulz C."/>
            <person name="Shakirov E.V."/>
            <person name="Shibagaki N."/>
            <person name="Shinohara N."/>
            <person name="Shippen D.E."/>
            <person name="Soerensen I."/>
            <person name="Sotooka R."/>
            <person name="Sugimoto N."/>
            <person name="Sugita M."/>
            <person name="Sumikawa N."/>
            <person name="Tanurdzic M."/>
            <person name="Theissen G."/>
            <person name="Ulvskov P."/>
            <person name="Wakazuki S."/>
            <person name="Weng J.K."/>
            <person name="Willats W.W."/>
            <person name="Wipf D."/>
            <person name="Wolf P.G."/>
            <person name="Yang L."/>
            <person name="Zimmer A.D."/>
            <person name="Zhu Q."/>
            <person name="Mitros T."/>
            <person name="Hellsten U."/>
            <person name="Loque D."/>
            <person name="Otillar R."/>
            <person name="Salamov A."/>
            <person name="Schmutz J."/>
            <person name="Shapiro H."/>
            <person name="Lindquist E."/>
            <person name="Lucas S."/>
            <person name="Rokhsar D."/>
            <person name="Grigoriev I.V."/>
        </authorList>
    </citation>
    <scope>NUCLEOTIDE SEQUENCE [LARGE SCALE GENOMIC DNA]</scope>
</reference>
<dbReference type="InterPro" id="IPR013083">
    <property type="entry name" value="Znf_RING/FYVE/PHD"/>
</dbReference>
<dbReference type="SMART" id="SM00184">
    <property type="entry name" value="RING"/>
    <property type="match status" value="1"/>
</dbReference>
<evidence type="ECO:0000259" key="2">
    <source>
        <dbReference type="PROSITE" id="PS50089"/>
    </source>
</evidence>
<proteinExistence type="predicted"/>
<dbReference type="SUPFAM" id="SSF57850">
    <property type="entry name" value="RING/U-box"/>
    <property type="match status" value="1"/>
</dbReference>
<dbReference type="STRING" id="88036.D8RAT1"/>
<dbReference type="Proteomes" id="UP000001514">
    <property type="component" value="Unassembled WGS sequence"/>
</dbReference>
<dbReference type="Gene3D" id="3.30.40.10">
    <property type="entry name" value="Zinc/RING finger domain, C3HC4 (zinc finger)"/>
    <property type="match status" value="1"/>
</dbReference>
<keyword evidence="1" id="KW-0479">Metal-binding</keyword>
<dbReference type="AlphaFoldDB" id="D8RAT1"/>
<name>D8RAT1_SELML</name>
<dbReference type="Gramene" id="EFJ30367">
    <property type="protein sequence ID" value="EFJ30367"/>
    <property type="gene ID" value="SELMODRAFT_169730"/>
</dbReference>
<keyword evidence="1" id="KW-0863">Zinc-finger</keyword>